<evidence type="ECO:0000313" key="3">
    <source>
        <dbReference type="Proteomes" id="UP000248349"/>
    </source>
</evidence>
<dbReference type="STRING" id="1450539.A0A318ZKQ0"/>
<dbReference type="EMBL" id="KZ821224">
    <property type="protein sequence ID" value="PYH47437.1"/>
    <property type="molecule type" value="Genomic_DNA"/>
</dbReference>
<keyword evidence="1" id="KW-0812">Transmembrane</keyword>
<protein>
    <submittedName>
        <fullName evidence="2">Uncharacterized protein</fullName>
    </submittedName>
</protein>
<reference evidence="2 3" key="1">
    <citation type="submission" date="2016-12" db="EMBL/GenBank/DDBJ databases">
        <title>The genomes of Aspergillus section Nigri reveals drivers in fungal speciation.</title>
        <authorList>
            <consortium name="DOE Joint Genome Institute"/>
            <person name="Vesth T.C."/>
            <person name="Nybo J."/>
            <person name="Theobald S."/>
            <person name="Brandl J."/>
            <person name="Frisvad J.C."/>
            <person name="Nielsen K.F."/>
            <person name="Lyhne E.K."/>
            <person name="Kogle M.E."/>
            <person name="Kuo A."/>
            <person name="Riley R."/>
            <person name="Clum A."/>
            <person name="Nolan M."/>
            <person name="Lipzen A."/>
            <person name="Salamov A."/>
            <person name="Henrissat B."/>
            <person name="Wiebenga A."/>
            <person name="De Vries R.P."/>
            <person name="Grigoriev I.V."/>
            <person name="Mortensen U.H."/>
            <person name="Andersen M.R."/>
            <person name="Baker S.E."/>
        </authorList>
    </citation>
    <scope>NUCLEOTIDE SEQUENCE [LARGE SCALE GENOMIC DNA]</scope>
    <source>
        <strain evidence="2 3">JOP 1030-1</strain>
    </source>
</reference>
<dbReference type="GeneID" id="37075712"/>
<gene>
    <name evidence="2" type="ORF">BP01DRAFT_354632</name>
</gene>
<evidence type="ECO:0000256" key="1">
    <source>
        <dbReference type="SAM" id="Phobius"/>
    </source>
</evidence>
<accession>A0A318ZKQ0</accession>
<name>A0A318ZKQ0_9EURO</name>
<proteinExistence type="predicted"/>
<evidence type="ECO:0000313" key="2">
    <source>
        <dbReference type="EMBL" id="PYH47437.1"/>
    </source>
</evidence>
<dbReference type="Proteomes" id="UP000248349">
    <property type="component" value="Unassembled WGS sequence"/>
</dbReference>
<keyword evidence="3" id="KW-1185">Reference proteome</keyword>
<sequence length="51" mass="5539">MAPPVASLITSDSYPYIYPKIAALAIVVGLLLILIRRSTPGQREKAERSVV</sequence>
<dbReference type="OrthoDB" id="193499at2759"/>
<dbReference type="RefSeq" id="XP_025433419.1">
    <property type="nucleotide sequence ID" value="XM_025574484.1"/>
</dbReference>
<keyword evidence="1" id="KW-0472">Membrane</keyword>
<feature type="transmembrane region" description="Helical" evidence="1">
    <location>
        <begin position="16"/>
        <end position="35"/>
    </location>
</feature>
<organism evidence="2 3">
    <name type="scientific">Aspergillus saccharolyticus JOP 1030-1</name>
    <dbReference type="NCBI Taxonomy" id="1450539"/>
    <lineage>
        <taxon>Eukaryota</taxon>
        <taxon>Fungi</taxon>
        <taxon>Dikarya</taxon>
        <taxon>Ascomycota</taxon>
        <taxon>Pezizomycotina</taxon>
        <taxon>Eurotiomycetes</taxon>
        <taxon>Eurotiomycetidae</taxon>
        <taxon>Eurotiales</taxon>
        <taxon>Aspergillaceae</taxon>
        <taxon>Aspergillus</taxon>
        <taxon>Aspergillus subgen. Circumdati</taxon>
    </lineage>
</organism>
<dbReference type="AlphaFoldDB" id="A0A318ZKQ0"/>
<keyword evidence="1" id="KW-1133">Transmembrane helix</keyword>